<dbReference type="Gene3D" id="1.10.10.10">
    <property type="entry name" value="Winged helix-like DNA-binding domain superfamily/Winged helix DNA-binding domain"/>
    <property type="match status" value="1"/>
</dbReference>
<dbReference type="InterPro" id="IPR036286">
    <property type="entry name" value="LexA/Signal_pep-like_sf"/>
</dbReference>
<evidence type="ECO:0000256" key="2">
    <source>
        <dbReference type="ARBA" id="ARBA00022491"/>
    </source>
</evidence>
<dbReference type="GO" id="GO:0004252">
    <property type="term" value="F:serine-type endopeptidase activity"/>
    <property type="evidence" value="ECO:0007669"/>
    <property type="project" value="UniProtKB-UniRule"/>
</dbReference>
<gene>
    <name evidence="12 16" type="primary">lexA</name>
    <name evidence="16" type="ORF">Pla163_29850</name>
</gene>
<feature type="domain" description="Peptidase S24/S26A/S26B/S26C" evidence="14">
    <location>
        <begin position="90"/>
        <end position="205"/>
    </location>
</feature>
<dbReference type="EMBL" id="CP036290">
    <property type="protein sequence ID" value="QDU85844.1"/>
    <property type="molecule type" value="Genomic_DNA"/>
</dbReference>
<organism evidence="16 17">
    <name type="scientific">Rohdeia mirabilis</name>
    <dbReference type="NCBI Taxonomy" id="2528008"/>
    <lineage>
        <taxon>Bacteria</taxon>
        <taxon>Pseudomonadati</taxon>
        <taxon>Planctomycetota</taxon>
        <taxon>Planctomycetia</taxon>
        <taxon>Planctomycetia incertae sedis</taxon>
        <taxon>Rohdeia</taxon>
    </lineage>
</organism>
<evidence type="ECO:0000256" key="1">
    <source>
        <dbReference type="ARBA" id="ARBA00007484"/>
    </source>
</evidence>
<comment type="function">
    <text evidence="12">Represses a number of genes involved in the response to DNA damage (SOS response), including recA and lexA. In the presence of single-stranded DNA, RecA interacts with LexA causing an autocatalytic cleavage which disrupts the DNA-binding part of LexA, leading to derepression of the SOS regulon and eventually DNA repair.</text>
</comment>
<dbReference type="PRINTS" id="PR00726">
    <property type="entry name" value="LEXASERPTASE"/>
</dbReference>
<evidence type="ECO:0000256" key="11">
    <source>
        <dbReference type="ARBA" id="ARBA00023236"/>
    </source>
</evidence>
<keyword evidence="8 12" id="KW-0238">DNA-binding</keyword>
<keyword evidence="17" id="KW-1185">Reference proteome</keyword>
<keyword evidence="3 12" id="KW-0235">DNA replication</keyword>
<evidence type="ECO:0000256" key="4">
    <source>
        <dbReference type="ARBA" id="ARBA00022763"/>
    </source>
</evidence>
<dbReference type="InterPro" id="IPR036388">
    <property type="entry name" value="WH-like_DNA-bd_sf"/>
</dbReference>
<dbReference type="HAMAP" id="MF_00015">
    <property type="entry name" value="LexA"/>
    <property type="match status" value="1"/>
</dbReference>
<dbReference type="GO" id="GO:0009432">
    <property type="term" value="P:SOS response"/>
    <property type="evidence" value="ECO:0007669"/>
    <property type="project" value="UniProtKB-UniRule"/>
</dbReference>
<comment type="similarity">
    <text evidence="1 12 13">Belongs to the peptidase S24 family.</text>
</comment>
<dbReference type="NCBIfam" id="TIGR00498">
    <property type="entry name" value="lexA"/>
    <property type="match status" value="1"/>
</dbReference>
<dbReference type="RefSeq" id="WP_145189959.1">
    <property type="nucleotide sequence ID" value="NZ_CP036290.1"/>
</dbReference>
<keyword evidence="10 12" id="KW-0234">DNA repair</keyword>
<evidence type="ECO:0000256" key="6">
    <source>
        <dbReference type="ARBA" id="ARBA00022813"/>
    </source>
</evidence>
<evidence type="ECO:0000313" key="17">
    <source>
        <dbReference type="Proteomes" id="UP000319342"/>
    </source>
</evidence>
<dbReference type="GO" id="GO:0003677">
    <property type="term" value="F:DNA binding"/>
    <property type="evidence" value="ECO:0007669"/>
    <property type="project" value="UniProtKB-UniRule"/>
</dbReference>
<dbReference type="InterPro" id="IPR036390">
    <property type="entry name" value="WH_DNA-bd_sf"/>
</dbReference>
<keyword evidence="2 12" id="KW-0678">Repressor</keyword>
<dbReference type="EC" id="3.4.21.88" evidence="12"/>
<evidence type="ECO:0000256" key="9">
    <source>
        <dbReference type="ARBA" id="ARBA00023163"/>
    </source>
</evidence>
<dbReference type="PANTHER" id="PTHR33516:SF2">
    <property type="entry name" value="LEXA REPRESSOR-RELATED"/>
    <property type="match status" value="1"/>
</dbReference>
<dbReference type="GO" id="GO:0006260">
    <property type="term" value="P:DNA replication"/>
    <property type="evidence" value="ECO:0007669"/>
    <property type="project" value="UniProtKB-UniRule"/>
</dbReference>
<proteinExistence type="inferred from homology"/>
<dbReference type="InterPro" id="IPR050077">
    <property type="entry name" value="LexA_repressor"/>
</dbReference>
<evidence type="ECO:0000256" key="3">
    <source>
        <dbReference type="ARBA" id="ARBA00022705"/>
    </source>
</evidence>
<name>A0A518D315_9BACT</name>
<dbReference type="SUPFAM" id="SSF51306">
    <property type="entry name" value="LexA/Signal peptidase"/>
    <property type="match status" value="1"/>
</dbReference>
<comment type="subunit">
    <text evidence="12">Homodimer.</text>
</comment>
<keyword evidence="5 12" id="KW-0378">Hydrolase</keyword>
<keyword evidence="4 12" id="KW-0227">DNA damage</keyword>
<dbReference type="InterPro" id="IPR039418">
    <property type="entry name" value="LexA-like"/>
</dbReference>
<dbReference type="Pfam" id="PF01726">
    <property type="entry name" value="LexA_DNA_bind"/>
    <property type="match status" value="1"/>
</dbReference>
<evidence type="ECO:0000256" key="7">
    <source>
        <dbReference type="ARBA" id="ARBA00023015"/>
    </source>
</evidence>
<evidence type="ECO:0000256" key="10">
    <source>
        <dbReference type="ARBA" id="ARBA00023204"/>
    </source>
</evidence>
<dbReference type="OrthoDB" id="9802364at2"/>
<dbReference type="GO" id="GO:0006281">
    <property type="term" value="P:DNA repair"/>
    <property type="evidence" value="ECO:0007669"/>
    <property type="project" value="UniProtKB-UniRule"/>
</dbReference>
<dbReference type="GO" id="GO:0045892">
    <property type="term" value="P:negative regulation of DNA-templated transcription"/>
    <property type="evidence" value="ECO:0007669"/>
    <property type="project" value="UniProtKB-UniRule"/>
</dbReference>
<dbReference type="Proteomes" id="UP000319342">
    <property type="component" value="Chromosome"/>
</dbReference>
<dbReference type="InterPro" id="IPR015927">
    <property type="entry name" value="Peptidase_S24_S26A/B/C"/>
</dbReference>
<dbReference type="CDD" id="cd06529">
    <property type="entry name" value="S24_LexA-like"/>
    <property type="match status" value="1"/>
</dbReference>
<dbReference type="InterPro" id="IPR006199">
    <property type="entry name" value="LexA_DNA-bd_dom"/>
</dbReference>
<feature type="site" description="Cleavage; by autolysis" evidence="12">
    <location>
        <begin position="97"/>
        <end position="98"/>
    </location>
</feature>
<keyword evidence="9 12" id="KW-0804">Transcription</keyword>
<evidence type="ECO:0000256" key="5">
    <source>
        <dbReference type="ARBA" id="ARBA00022801"/>
    </source>
</evidence>
<protein>
    <recommendedName>
        <fullName evidence="12">LexA repressor</fullName>
        <ecNumber evidence="12">3.4.21.88</ecNumber>
    </recommendedName>
</protein>
<dbReference type="InterPro" id="IPR006200">
    <property type="entry name" value="LexA"/>
</dbReference>
<reference evidence="16 17" key="1">
    <citation type="submission" date="2019-02" db="EMBL/GenBank/DDBJ databases">
        <title>Deep-cultivation of Planctomycetes and their phenomic and genomic characterization uncovers novel biology.</title>
        <authorList>
            <person name="Wiegand S."/>
            <person name="Jogler M."/>
            <person name="Boedeker C."/>
            <person name="Pinto D."/>
            <person name="Vollmers J."/>
            <person name="Rivas-Marin E."/>
            <person name="Kohn T."/>
            <person name="Peeters S.H."/>
            <person name="Heuer A."/>
            <person name="Rast P."/>
            <person name="Oberbeckmann S."/>
            <person name="Bunk B."/>
            <person name="Jeske O."/>
            <person name="Meyerdierks A."/>
            <person name="Storesund J.E."/>
            <person name="Kallscheuer N."/>
            <person name="Luecker S."/>
            <person name="Lage O.M."/>
            <person name="Pohl T."/>
            <person name="Merkel B.J."/>
            <person name="Hornburger P."/>
            <person name="Mueller R.-W."/>
            <person name="Bruemmer F."/>
            <person name="Labrenz M."/>
            <person name="Spormann A.M."/>
            <person name="Op den Camp H."/>
            <person name="Overmann J."/>
            <person name="Amann R."/>
            <person name="Jetten M.S.M."/>
            <person name="Mascher T."/>
            <person name="Medema M.H."/>
            <person name="Devos D.P."/>
            <person name="Kaster A.-K."/>
            <person name="Ovreas L."/>
            <person name="Rohde M."/>
            <person name="Galperin M.Y."/>
            <person name="Jogler C."/>
        </authorList>
    </citation>
    <scope>NUCLEOTIDE SEQUENCE [LARGE SCALE GENOMIC DNA]</scope>
    <source>
        <strain evidence="16 17">Pla163</strain>
    </source>
</reference>
<dbReference type="GO" id="GO:0006508">
    <property type="term" value="P:proteolysis"/>
    <property type="evidence" value="ECO:0007669"/>
    <property type="project" value="InterPro"/>
</dbReference>
<dbReference type="AlphaFoldDB" id="A0A518D315"/>
<feature type="active site" description="For autocatalytic cleavage activity" evidence="12">
    <location>
        <position position="172"/>
    </location>
</feature>
<dbReference type="SUPFAM" id="SSF46785">
    <property type="entry name" value="Winged helix' DNA-binding domain"/>
    <property type="match status" value="1"/>
</dbReference>
<comment type="caution">
    <text evidence="12">Lacks conserved residue(s) required for the propagation of feature annotation.</text>
</comment>
<evidence type="ECO:0000256" key="13">
    <source>
        <dbReference type="RuleBase" id="RU003991"/>
    </source>
</evidence>
<feature type="active site" description="For autocatalytic cleavage activity" evidence="12">
    <location>
        <position position="131"/>
    </location>
</feature>
<keyword evidence="7 12" id="KW-0805">Transcription regulation</keyword>
<comment type="catalytic activity">
    <reaction evidence="12">
        <text>Hydrolysis of Ala-|-Gly bond in repressor LexA.</text>
        <dbReference type="EC" id="3.4.21.88"/>
    </reaction>
</comment>
<evidence type="ECO:0000259" key="15">
    <source>
        <dbReference type="Pfam" id="PF01726"/>
    </source>
</evidence>
<sequence>MTPQPPLTRRQRQILDFYQTYTEEHQLSPTLEEVAQHFGLNKVTIFGHVSELERKGALVRSGKGISRALQLPDDDPDGSVAAARDGYSIPLLGRIAAGAPLEVLECPESFDLGDLMPKDQDVYALRVTGDSMIEDGIHDGDLVIVEPRKTAKPGATIVAILPGDVTEETTLKRYYPMKNGVRLEPANSSLAPIFAPSIEIRGVVIGVIRQLPR</sequence>
<evidence type="ECO:0000256" key="12">
    <source>
        <dbReference type="HAMAP-Rule" id="MF_00015"/>
    </source>
</evidence>
<dbReference type="InterPro" id="IPR006197">
    <property type="entry name" value="Peptidase_S24_LexA"/>
</dbReference>
<evidence type="ECO:0000313" key="16">
    <source>
        <dbReference type="EMBL" id="QDU85844.1"/>
    </source>
</evidence>
<keyword evidence="11 12" id="KW-0742">SOS response</keyword>
<keyword evidence="6 12" id="KW-0068">Autocatalytic cleavage</keyword>
<dbReference type="PANTHER" id="PTHR33516">
    <property type="entry name" value="LEXA REPRESSOR"/>
    <property type="match status" value="1"/>
</dbReference>
<evidence type="ECO:0000256" key="8">
    <source>
        <dbReference type="ARBA" id="ARBA00023125"/>
    </source>
</evidence>
<accession>A0A518D315</accession>
<feature type="domain" description="LexA repressor DNA-binding" evidence="15">
    <location>
        <begin position="6"/>
        <end position="67"/>
    </location>
</feature>
<evidence type="ECO:0000259" key="14">
    <source>
        <dbReference type="Pfam" id="PF00717"/>
    </source>
</evidence>
<dbReference type="Gene3D" id="2.10.109.10">
    <property type="entry name" value="Umud Fragment, subunit A"/>
    <property type="match status" value="1"/>
</dbReference>
<dbReference type="Pfam" id="PF00717">
    <property type="entry name" value="Peptidase_S24"/>
    <property type="match status" value="1"/>
</dbReference>